<dbReference type="PANTHER" id="PTHR34106:SF5">
    <property type="entry name" value="GLYCOSIDASE"/>
    <property type="match status" value="1"/>
</dbReference>
<dbReference type="InterPro" id="IPR023296">
    <property type="entry name" value="Glyco_hydro_beta-prop_sf"/>
</dbReference>
<dbReference type="SUPFAM" id="SSF75005">
    <property type="entry name" value="Arabinanase/levansucrase/invertase"/>
    <property type="match status" value="1"/>
</dbReference>
<gene>
    <name evidence="4" type="ORF">ACHKAR_13220</name>
</gene>
<keyword evidence="2" id="KW-0808">Transferase</keyword>
<dbReference type="EMBL" id="JBIPKE010000017">
    <property type="protein sequence ID" value="MFH6984407.1"/>
    <property type="molecule type" value="Genomic_DNA"/>
</dbReference>
<proteinExistence type="inferred from homology"/>
<reference evidence="4 5" key="1">
    <citation type="journal article" date="2013" name="Int. J. Syst. Evol. Microbiol.">
        <title>Marinoscillum luteum sp. nov., isolated from marine sediment.</title>
        <authorList>
            <person name="Cha I.T."/>
            <person name="Park S.J."/>
            <person name="Kim S.J."/>
            <person name="Kim J.G."/>
            <person name="Jung M.Y."/>
            <person name="Shin K.S."/>
            <person name="Kwon K.K."/>
            <person name="Yang S.H."/>
            <person name="Seo Y.S."/>
            <person name="Rhee S.K."/>
        </authorList>
    </citation>
    <scope>NUCLEOTIDE SEQUENCE [LARGE SCALE GENOMIC DNA]</scope>
    <source>
        <strain evidence="4 5">KCTC 23939</strain>
    </source>
</reference>
<dbReference type="InterPro" id="IPR007184">
    <property type="entry name" value="Mannoside_phosphorylase"/>
</dbReference>
<evidence type="ECO:0000256" key="1">
    <source>
        <dbReference type="ARBA" id="ARBA00022676"/>
    </source>
</evidence>
<dbReference type="CDD" id="cd18610">
    <property type="entry name" value="GH130_BT3780-like"/>
    <property type="match status" value="1"/>
</dbReference>
<protein>
    <submittedName>
        <fullName evidence="4">Glycoside hydrolase family 130 protein</fullName>
    </submittedName>
</protein>
<dbReference type="PANTHER" id="PTHR34106">
    <property type="entry name" value="GLYCOSIDASE"/>
    <property type="match status" value="1"/>
</dbReference>
<name>A0ABW7N9U5_9BACT</name>
<organism evidence="4 5">
    <name type="scientific">Marinoscillum luteum</name>
    <dbReference type="NCBI Taxonomy" id="861051"/>
    <lineage>
        <taxon>Bacteria</taxon>
        <taxon>Pseudomonadati</taxon>
        <taxon>Bacteroidota</taxon>
        <taxon>Cytophagia</taxon>
        <taxon>Cytophagales</taxon>
        <taxon>Reichenbachiellaceae</taxon>
        <taxon>Marinoscillum</taxon>
    </lineage>
</organism>
<keyword evidence="1" id="KW-0328">Glycosyltransferase</keyword>
<dbReference type="RefSeq" id="WP_395417747.1">
    <property type="nucleotide sequence ID" value="NZ_JBIPKE010000017.1"/>
</dbReference>
<evidence type="ECO:0000313" key="5">
    <source>
        <dbReference type="Proteomes" id="UP001610063"/>
    </source>
</evidence>
<dbReference type="PIRSF" id="PIRSF016202">
    <property type="entry name" value="PH1107"/>
    <property type="match status" value="1"/>
</dbReference>
<comment type="caution">
    <text evidence="4">The sequence shown here is derived from an EMBL/GenBank/DDBJ whole genome shotgun (WGS) entry which is preliminary data.</text>
</comment>
<dbReference type="Pfam" id="PF04041">
    <property type="entry name" value="Glyco_hydro_130"/>
    <property type="match status" value="1"/>
</dbReference>
<evidence type="ECO:0000256" key="3">
    <source>
        <dbReference type="ARBA" id="ARBA00024356"/>
    </source>
</evidence>
<comment type="similarity">
    <text evidence="3">Belongs to the glycosyl hydrolase 130 family.</text>
</comment>
<dbReference type="PROSITE" id="PS51257">
    <property type="entry name" value="PROKAR_LIPOPROTEIN"/>
    <property type="match status" value="1"/>
</dbReference>
<evidence type="ECO:0000256" key="2">
    <source>
        <dbReference type="ARBA" id="ARBA00022679"/>
    </source>
</evidence>
<accession>A0ABW7N9U5</accession>
<keyword evidence="4" id="KW-0378">Hydrolase</keyword>
<dbReference type="Gene3D" id="2.115.10.20">
    <property type="entry name" value="Glycosyl hydrolase domain, family 43"/>
    <property type="match status" value="1"/>
</dbReference>
<sequence>MRIFPLITLLLLFITACNPEQKVPTDWQLTGFIKMDANNPVLTPDTTTLFVDPIKGDTVKWEGKDVFNPASVVRNDTLFLLYRAEDFVGRYNGTSRIGLAYSLDGLHFIRYPQPVFFPQEDEAKIYEWEGGAEDPRIVEDENGRYIMTYTGYDGDLARLLLATSNDLINWTKYGSAFARQEDIDHWSKSGSIVSEMSDGRLMAKKINGQYWMYFGDTDLFLATSDDLTKWTPVKDADGEWIKVLSPREGKFDSDLVEPGPPAMLTKNGILLIYNSRNALDDRYDPTLAHGTYSAGQVLFDPEHPEQILARAEDYFFTPDKDYEITGQVNNVCFLEGLSLYKGQWFVYYGTADSKIAVAVAPERDGLFN</sequence>
<evidence type="ECO:0000313" key="4">
    <source>
        <dbReference type="EMBL" id="MFH6984407.1"/>
    </source>
</evidence>
<dbReference type="GO" id="GO:0016787">
    <property type="term" value="F:hydrolase activity"/>
    <property type="evidence" value="ECO:0007669"/>
    <property type="project" value="UniProtKB-KW"/>
</dbReference>
<dbReference type="Proteomes" id="UP001610063">
    <property type="component" value="Unassembled WGS sequence"/>
</dbReference>
<keyword evidence="5" id="KW-1185">Reference proteome</keyword>